<dbReference type="InterPro" id="IPR035965">
    <property type="entry name" value="PAS-like_dom_sf"/>
</dbReference>
<name>A0ABY7TSA7_9SPHN</name>
<evidence type="ECO:0000256" key="15">
    <source>
        <dbReference type="ARBA" id="ARBA00023170"/>
    </source>
</evidence>
<gene>
    <name evidence="20" type="ORF">PQ455_20675</name>
</gene>
<keyword evidence="7" id="KW-0288">FMN</keyword>
<dbReference type="Pfam" id="PF13426">
    <property type="entry name" value="PAS_9"/>
    <property type="match status" value="2"/>
</dbReference>
<dbReference type="EMBL" id="CP117414">
    <property type="protein sequence ID" value="WCT75893.1"/>
    <property type="molecule type" value="Genomic_DNA"/>
</dbReference>
<evidence type="ECO:0000256" key="1">
    <source>
        <dbReference type="ARBA" id="ARBA00000085"/>
    </source>
</evidence>
<feature type="compositionally biased region" description="Polar residues" evidence="17">
    <location>
        <begin position="50"/>
        <end position="63"/>
    </location>
</feature>
<reference evidence="20 21" key="1">
    <citation type="submission" date="2023-02" db="EMBL/GenBank/DDBJ databases">
        <title>Genome sequence of Sphingomonas naphthae.</title>
        <authorList>
            <person name="Kim S."/>
            <person name="Heo J."/>
            <person name="Kwon S.-W."/>
        </authorList>
    </citation>
    <scope>NUCLEOTIDE SEQUENCE [LARGE SCALE GENOMIC DNA]</scope>
    <source>
        <strain evidence="20 21">KACC 18716</strain>
        <plasmid evidence="20 21">unnamed3</plasmid>
    </source>
</reference>
<feature type="coiled-coil region" evidence="16">
    <location>
        <begin position="2"/>
        <end position="29"/>
    </location>
</feature>
<dbReference type="RefSeq" id="WP_273692273.1">
    <property type="nucleotide sequence ID" value="NZ_CP117414.1"/>
</dbReference>
<keyword evidence="11" id="KW-0418">Kinase</keyword>
<organism evidence="20 21">
    <name type="scientific">Sphingomonas naphthae</name>
    <dbReference type="NCBI Taxonomy" id="1813468"/>
    <lineage>
        <taxon>Bacteria</taxon>
        <taxon>Pseudomonadati</taxon>
        <taxon>Pseudomonadota</taxon>
        <taxon>Alphaproteobacteria</taxon>
        <taxon>Sphingomonadales</taxon>
        <taxon>Sphingomonadaceae</taxon>
        <taxon>Sphingomonas</taxon>
    </lineage>
</organism>
<feature type="domain" description="PAS" evidence="18">
    <location>
        <begin position="79"/>
        <end position="152"/>
    </location>
</feature>
<evidence type="ECO:0000256" key="13">
    <source>
        <dbReference type="ARBA" id="ARBA00022991"/>
    </source>
</evidence>
<dbReference type="EC" id="2.7.13.3" evidence="2"/>
<dbReference type="Pfam" id="PF07536">
    <property type="entry name" value="HWE_HK"/>
    <property type="match status" value="1"/>
</dbReference>
<keyword evidence="21" id="KW-1185">Reference proteome</keyword>
<keyword evidence="16" id="KW-0175">Coiled coil</keyword>
<keyword evidence="15" id="KW-0675">Receptor</keyword>
<evidence type="ECO:0000256" key="9">
    <source>
        <dbReference type="ARBA" id="ARBA00022737"/>
    </source>
</evidence>
<dbReference type="PROSITE" id="PS50113">
    <property type="entry name" value="PAC"/>
    <property type="match status" value="1"/>
</dbReference>
<dbReference type="PROSITE" id="PS50112">
    <property type="entry name" value="PAS"/>
    <property type="match status" value="1"/>
</dbReference>
<keyword evidence="14" id="KW-0843">Virulence</keyword>
<evidence type="ECO:0000256" key="11">
    <source>
        <dbReference type="ARBA" id="ARBA00022777"/>
    </source>
</evidence>
<dbReference type="InterPro" id="IPR000700">
    <property type="entry name" value="PAS-assoc_C"/>
</dbReference>
<dbReference type="InterPro" id="IPR000014">
    <property type="entry name" value="PAS"/>
</dbReference>
<evidence type="ECO:0000256" key="10">
    <source>
        <dbReference type="ARBA" id="ARBA00022741"/>
    </source>
</evidence>
<evidence type="ECO:0000256" key="8">
    <source>
        <dbReference type="ARBA" id="ARBA00022679"/>
    </source>
</evidence>
<evidence type="ECO:0000313" key="21">
    <source>
        <dbReference type="Proteomes" id="UP001220395"/>
    </source>
</evidence>
<comment type="catalytic activity">
    <reaction evidence="1">
        <text>ATP + protein L-histidine = ADP + protein N-phospho-L-histidine.</text>
        <dbReference type="EC" id="2.7.13.3"/>
    </reaction>
</comment>
<accession>A0ABY7TSA7</accession>
<dbReference type="InterPro" id="IPR001610">
    <property type="entry name" value="PAC"/>
</dbReference>
<evidence type="ECO:0000256" key="14">
    <source>
        <dbReference type="ARBA" id="ARBA00023026"/>
    </source>
</evidence>
<evidence type="ECO:0000256" key="5">
    <source>
        <dbReference type="ARBA" id="ARBA00022606"/>
    </source>
</evidence>
<dbReference type="PANTHER" id="PTHR41523">
    <property type="entry name" value="TWO-COMPONENT SYSTEM SENSOR PROTEIN"/>
    <property type="match status" value="1"/>
</dbReference>
<evidence type="ECO:0000256" key="16">
    <source>
        <dbReference type="SAM" id="Coils"/>
    </source>
</evidence>
<feature type="region of interest" description="Disordered" evidence="17">
    <location>
        <begin position="34"/>
        <end position="76"/>
    </location>
</feature>
<sequence>MSQNLKPSYEELEAELAQAKERLRLAELLTQPLGAASDARADHLEERPQQAYQRSDQRQSSQLAERGGAHQSAAGVAQGEALRRAILDSSTEYAIISLDRDGMITSWNEGAVQTMGWTEDEMLGKPAHVFFTPEQINAGIPEQEMREAIETGRGEDERYHLRKDGSRFWANGLMMPLEADNLNIGFVKILRDRSIQHRAQEELKKVAGELAFDRATLRAVFENAPVGLSLAAAPTGESILVNEQMRRLTGRDFSAGSMERYLGAGAIHEDGTPYTLDDYPQVQAIRHGIGTYAAPFLIERPDGTRIKTEVSSVPLRDANGSMTGAVSVVVDVHEREQALEQQEILTGELAHRMKNTMAMVQAIVHQSLRSANTLEEARESVTERFEALARAQDLLTASNWQVSNLDAVVQAALAPVNDSERIAISGEPSEVGARAALSFTLVLHELATNAVKYGALSVPDGRVMIDWRRQDCAGAERLMFTWAEQGGPPVTIPTRKGFGTRLIDSMGRSFGGRSELHYPPEGVRWLVEADPARLLII</sequence>
<evidence type="ECO:0000256" key="2">
    <source>
        <dbReference type="ARBA" id="ARBA00012438"/>
    </source>
</evidence>
<evidence type="ECO:0000256" key="4">
    <source>
        <dbReference type="ARBA" id="ARBA00022553"/>
    </source>
</evidence>
<evidence type="ECO:0000256" key="6">
    <source>
        <dbReference type="ARBA" id="ARBA00022630"/>
    </source>
</evidence>
<keyword evidence="8" id="KW-0808">Transferase</keyword>
<keyword evidence="6" id="KW-0285">Flavoprotein</keyword>
<dbReference type="SMART" id="SM00086">
    <property type="entry name" value="PAC"/>
    <property type="match status" value="2"/>
</dbReference>
<keyword evidence="12" id="KW-0067">ATP-binding</keyword>
<evidence type="ECO:0000256" key="12">
    <source>
        <dbReference type="ARBA" id="ARBA00022840"/>
    </source>
</evidence>
<keyword evidence="20" id="KW-0614">Plasmid</keyword>
<feature type="domain" description="PAC" evidence="19">
    <location>
        <begin position="292"/>
        <end position="344"/>
    </location>
</feature>
<keyword evidence="13" id="KW-0157">Chromophore</keyword>
<dbReference type="NCBIfam" id="TIGR00229">
    <property type="entry name" value="sensory_box"/>
    <property type="match status" value="2"/>
</dbReference>
<keyword evidence="9" id="KW-0677">Repeat</keyword>
<dbReference type="InterPro" id="IPR036890">
    <property type="entry name" value="HATPase_C_sf"/>
</dbReference>
<dbReference type="SMART" id="SM00911">
    <property type="entry name" value="HWE_HK"/>
    <property type="match status" value="1"/>
</dbReference>
<feature type="compositionally biased region" description="Basic and acidic residues" evidence="17">
    <location>
        <begin position="39"/>
        <end position="48"/>
    </location>
</feature>
<proteinExistence type="predicted"/>
<dbReference type="Gene3D" id="3.30.450.20">
    <property type="entry name" value="PAS domain"/>
    <property type="match status" value="2"/>
</dbReference>
<keyword evidence="3" id="KW-0600">Photoreceptor protein</keyword>
<dbReference type="InterPro" id="IPR011102">
    <property type="entry name" value="Sig_transdc_His_kinase_HWE"/>
</dbReference>
<evidence type="ECO:0000256" key="7">
    <source>
        <dbReference type="ARBA" id="ARBA00022643"/>
    </source>
</evidence>
<keyword evidence="5" id="KW-0716">Sensory transduction</keyword>
<protein>
    <recommendedName>
        <fullName evidence="2">histidine kinase</fullName>
        <ecNumber evidence="2">2.7.13.3</ecNumber>
    </recommendedName>
</protein>
<dbReference type="PANTHER" id="PTHR41523:SF7">
    <property type="entry name" value="HISTIDINE KINASE"/>
    <property type="match status" value="1"/>
</dbReference>
<dbReference type="SMART" id="SM00091">
    <property type="entry name" value="PAS"/>
    <property type="match status" value="2"/>
</dbReference>
<evidence type="ECO:0000256" key="17">
    <source>
        <dbReference type="SAM" id="MobiDB-lite"/>
    </source>
</evidence>
<dbReference type="Gene3D" id="3.30.565.10">
    <property type="entry name" value="Histidine kinase-like ATPase, C-terminal domain"/>
    <property type="match status" value="1"/>
</dbReference>
<geneLocation type="plasmid" evidence="20 21">
    <name>unnamed3</name>
</geneLocation>
<keyword evidence="4" id="KW-0597">Phosphoprotein</keyword>
<dbReference type="SUPFAM" id="SSF55785">
    <property type="entry name" value="PYP-like sensor domain (PAS domain)"/>
    <property type="match status" value="2"/>
</dbReference>
<evidence type="ECO:0000259" key="19">
    <source>
        <dbReference type="PROSITE" id="PS50113"/>
    </source>
</evidence>
<evidence type="ECO:0000313" key="20">
    <source>
        <dbReference type="EMBL" id="WCT75893.1"/>
    </source>
</evidence>
<keyword evidence="10" id="KW-0547">Nucleotide-binding</keyword>
<evidence type="ECO:0000259" key="18">
    <source>
        <dbReference type="PROSITE" id="PS50112"/>
    </source>
</evidence>
<dbReference type="Proteomes" id="UP001220395">
    <property type="component" value="Plasmid unnamed3"/>
</dbReference>
<dbReference type="CDD" id="cd00130">
    <property type="entry name" value="PAS"/>
    <property type="match status" value="1"/>
</dbReference>
<evidence type="ECO:0000256" key="3">
    <source>
        <dbReference type="ARBA" id="ARBA00022543"/>
    </source>
</evidence>